<evidence type="ECO:0000313" key="1">
    <source>
        <dbReference type="EMBL" id="KAJ7558476.1"/>
    </source>
</evidence>
<organism evidence="1 2">
    <name type="scientific">Diphasiastrum complanatum</name>
    <name type="common">Issler's clubmoss</name>
    <name type="synonym">Lycopodium complanatum</name>
    <dbReference type="NCBI Taxonomy" id="34168"/>
    <lineage>
        <taxon>Eukaryota</taxon>
        <taxon>Viridiplantae</taxon>
        <taxon>Streptophyta</taxon>
        <taxon>Embryophyta</taxon>
        <taxon>Tracheophyta</taxon>
        <taxon>Lycopodiopsida</taxon>
        <taxon>Lycopodiales</taxon>
        <taxon>Lycopodiaceae</taxon>
        <taxon>Lycopodioideae</taxon>
        <taxon>Diphasiastrum</taxon>
    </lineage>
</organism>
<comment type="caution">
    <text evidence="1">The sequence shown here is derived from an EMBL/GenBank/DDBJ whole genome shotgun (WGS) entry which is preliminary data.</text>
</comment>
<accession>A0ACC2DW50</accession>
<protein>
    <submittedName>
        <fullName evidence="1">Uncharacterized protein</fullName>
    </submittedName>
</protein>
<gene>
    <name evidence="1" type="ORF">O6H91_04G041200</name>
</gene>
<dbReference type="EMBL" id="CM055095">
    <property type="protein sequence ID" value="KAJ7558476.1"/>
    <property type="molecule type" value="Genomic_DNA"/>
</dbReference>
<evidence type="ECO:0000313" key="2">
    <source>
        <dbReference type="Proteomes" id="UP001162992"/>
    </source>
</evidence>
<proteinExistence type="predicted"/>
<dbReference type="Proteomes" id="UP001162992">
    <property type="component" value="Chromosome 4"/>
</dbReference>
<reference evidence="2" key="1">
    <citation type="journal article" date="2024" name="Proc. Natl. Acad. Sci. U.S.A.">
        <title>Extraordinary preservation of gene collinearity over three hundred million years revealed in homosporous lycophytes.</title>
        <authorList>
            <person name="Li C."/>
            <person name="Wickell D."/>
            <person name="Kuo L.Y."/>
            <person name="Chen X."/>
            <person name="Nie B."/>
            <person name="Liao X."/>
            <person name="Peng D."/>
            <person name="Ji J."/>
            <person name="Jenkins J."/>
            <person name="Williams M."/>
            <person name="Shu S."/>
            <person name="Plott C."/>
            <person name="Barry K."/>
            <person name="Rajasekar S."/>
            <person name="Grimwood J."/>
            <person name="Han X."/>
            <person name="Sun S."/>
            <person name="Hou Z."/>
            <person name="He W."/>
            <person name="Dai G."/>
            <person name="Sun C."/>
            <person name="Schmutz J."/>
            <person name="Leebens-Mack J.H."/>
            <person name="Li F.W."/>
            <person name="Wang L."/>
        </authorList>
    </citation>
    <scope>NUCLEOTIDE SEQUENCE [LARGE SCALE GENOMIC DNA]</scope>
    <source>
        <strain evidence="2">cv. PW_Plant_1</strain>
    </source>
</reference>
<sequence>MCKDEQQIGEEQVAEGVGSLIGGQDPGIKLFGRVISALNSSENDESGDLSGSENEEPMYPRTEFDHSSKEAVLAQQVDEDRVSTWVTDELGSSSGSYSGCEDEKTFGENSRQANPSCGSQGKPIVSGLGALELPAEIEREQHPATKSSEETTPRKPDKPVPCPRCDSLDTKFCYFNNYNVNQPRHFCKQCQRYWTAGGTLRNVPVGAGRRKHKHSSLQHQHQQQVPFDCFTVRRTEADSAQQLLPSSLPQMGHQSTQPFHPILPADRFLHSSPTATSTITTFKQDNPCPGNNNKSSSAFQLKSTDQAMTMGQAKEAGAGAYVDSVPKLQSMHSRSTISSEVSNGNMQEETARTAKQGKCAEECQSGSSLSAFSVLDRKEEEQLPMPMPIPIPSPTDPSGWQKPGVTEAAAGWVNAAAPYGFFNGAWPPPPYVFNPGWSAFPQSHVPASYYNPTAAAAAAAAAPPAQMLLGFPWCHPSMWAPGGWSAPPVWTPTMPWEAAAAAVAAAAAAAAASAISTGSSLGKHPRDRQMLPEGRIEGPLWLPKTLRMDDQGDQVRSSILASLGLSETSSQLNLPAKGMHKSFVSESAAASVEGRHDNPAATTRSVAFQESN</sequence>
<name>A0ACC2DW50_DIPCM</name>
<keyword evidence="2" id="KW-1185">Reference proteome</keyword>